<dbReference type="EMBL" id="BARV01001055">
    <property type="protein sequence ID" value="GAH91414.1"/>
    <property type="molecule type" value="Genomic_DNA"/>
</dbReference>
<evidence type="ECO:0000313" key="1">
    <source>
        <dbReference type="EMBL" id="GAH91414.1"/>
    </source>
</evidence>
<protein>
    <submittedName>
        <fullName evidence="1">Uncharacterized protein</fullName>
    </submittedName>
</protein>
<sequence length="100" mass="11117">MEVVLDLKECPNCKVDAWLMKSIMRIEVIKGNVGEDVFPNTATKLVTNLDARKPPLIGARVASARVYYDICTKCGKEQPVRLEKGYITIPTRPGQPPVFA</sequence>
<dbReference type="AlphaFoldDB" id="X1KMP8"/>
<gene>
    <name evidence="1" type="ORF">S06H3_03291</name>
</gene>
<comment type="caution">
    <text evidence="1">The sequence shown here is derived from an EMBL/GenBank/DDBJ whole genome shotgun (WGS) entry which is preliminary data.</text>
</comment>
<name>X1KMP8_9ZZZZ</name>
<accession>X1KMP8</accession>
<organism evidence="1">
    <name type="scientific">marine sediment metagenome</name>
    <dbReference type="NCBI Taxonomy" id="412755"/>
    <lineage>
        <taxon>unclassified sequences</taxon>
        <taxon>metagenomes</taxon>
        <taxon>ecological metagenomes</taxon>
    </lineage>
</organism>
<proteinExistence type="predicted"/>
<reference evidence="1" key="1">
    <citation type="journal article" date="2014" name="Front. Microbiol.">
        <title>High frequency of phylogenetically diverse reductive dehalogenase-homologous genes in deep subseafloor sedimentary metagenomes.</title>
        <authorList>
            <person name="Kawai M."/>
            <person name="Futagami T."/>
            <person name="Toyoda A."/>
            <person name="Takaki Y."/>
            <person name="Nishi S."/>
            <person name="Hori S."/>
            <person name="Arai W."/>
            <person name="Tsubouchi T."/>
            <person name="Morono Y."/>
            <person name="Uchiyama I."/>
            <person name="Ito T."/>
            <person name="Fujiyama A."/>
            <person name="Inagaki F."/>
            <person name="Takami H."/>
        </authorList>
    </citation>
    <scope>NUCLEOTIDE SEQUENCE</scope>
    <source>
        <strain evidence="1">Expedition CK06-06</strain>
    </source>
</reference>